<protein>
    <submittedName>
        <fullName evidence="3">DNA-directed RNA polymerase, subunit K/omega</fullName>
    </submittedName>
</protein>
<sequence length="73" mass="8232">MPLPLDEILSIKGNKYEATVATIKYAQALSREYNDVTEIPIGKNRTEKVTLLALREVLSGNIEYSFDDTKNTK</sequence>
<dbReference type="GO" id="GO:0006351">
    <property type="term" value="P:DNA-templated transcription"/>
    <property type="evidence" value="ECO:0007669"/>
    <property type="project" value="InterPro"/>
</dbReference>
<keyword evidence="1 3" id="KW-0240">DNA-directed RNA polymerase</keyword>
<dbReference type="GO" id="GO:0000428">
    <property type="term" value="C:DNA-directed RNA polymerase complex"/>
    <property type="evidence" value="ECO:0007669"/>
    <property type="project" value="UniProtKB-KW"/>
</dbReference>
<keyword evidence="4" id="KW-1185">Reference proteome</keyword>
<keyword evidence="2" id="KW-0804">Transcription</keyword>
<dbReference type="AlphaFoldDB" id="A0A1I1FC53"/>
<dbReference type="GO" id="GO:0003899">
    <property type="term" value="F:DNA-directed RNA polymerase activity"/>
    <property type="evidence" value="ECO:0007669"/>
    <property type="project" value="InterPro"/>
</dbReference>
<proteinExistence type="predicted"/>
<dbReference type="RefSeq" id="WP_092320086.1">
    <property type="nucleotide sequence ID" value="NZ_FOKY01000027.1"/>
</dbReference>
<dbReference type="Proteomes" id="UP000240042">
    <property type="component" value="Unassembled WGS sequence"/>
</dbReference>
<dbReference type="OrthoDB" id="308369at2"/>
<accession>A0A1I1FC53</accession>
<dbReference type="SUPFAM" id="SSF63562">
    <property type="entry name" value="RPB6/omega subunit-like"/>
    <property type="match status" value="1"/>
</dbReference>
<dbReference type="STRING" id="34097.SAMN02745150_01424"/>
<evidence type="ECO:0000313" key="4">
    <source>
        <dbReference type="Proteomes" id="UP000240042"/>
    </source>
</evidence>
<gene>
    <name evidence="3" type="ORF">SAMN02745150_01424</name>
</gene>
<organism evidence="3 4">
    <name type="scientific">Brevinema andersonii</name>
    <dbReference type="NCBI Taxonomy" id="34097"/>
    <lineage>
        <taxon>Bacteria</taxon>
        <taxon>Pseudomonadati</taxon>
        <taxon>Spirochaetota</taxon>
        <taxon>Spirochaetia</taxon>
        <taxon>Brevinematales</taxon>
        <taxon>Brevinemataceae</taxon>
        <taxon>Brevinema</taxon>
    </lineage>
</organism>
<name>A0A1I1FC53_BREAD</name>
<evidence type="ECO:0000256" key="1">
    <source>
        <dbReference type="ARBA" id="ARBA00022478"/>
    </source>
</evidence>
<dbReference type="EMBL" id="FOKY01000027">
    <property type="protein sequence ID" value="SFB95278.1"/>
    <property type="molecule type" value="Genomic_DNA"/>
</dbReference>
<reference evidence="4" key="1">
    <citation type="submission" date="2016-10" db="EMBL/GenBank/DDBJ databases">
        <authorList>
            <person name="Varghese N."/>
            <person name="Submissions S."/>
        </authorList>
    </citation>
    <scope>NUCLEOTIDE SEQUENCE [LARGE SCALE GENOMIC DNA]</scope>
    <source>
        <strain evidence="4">ATCC 43811</strain>
    </source>
</reference>
<dbReference type="InterPro" id="IPR036161">
    <property type="entry name" value="RPB6/omega-like_sf"/>
</dbReference>
<evidence type="ECO:0000256" key="2">
    <source>
        <dbReference type="ARBA" id="ARBA00023163"/>
    </source>
</evidence>
<evidence type="ECO:0000313" key="3">
    <source>
        <dbReference type="EMBL" id="SFB95278.1"/>
    </source>
</evidence>
<dbReference type="GO" id="GO:0003677">
    <property type="term" value="F:DNA binding"/>
    <property type="evidence" value="ECO:0007669"/>
    <property type="project" value="InterPro"/>
</dbReference>